<organism evidence="1 2">
    <name type="scientific">Egretta garzetta</name>
    <name type="common">Little egret</name>
    <dbReference type="NCBI Taxonomy" id="188379"/>
    <lineage>
        <taxon>Eukaryota</taxon>
        <taxon>Metazoa</taxon>
        <taxon>Chordata</taxon>
        <taxon>Craniata</taxon>
        <taxon>Vertebrata</taxon>
        <taxon>Euteleostomi</taxon>
        <taxon>Archelosauria</taxon>
        <taxon>Archosauria</taxon>
        <taxon>Dinosauria</taxon>
        <taxon>Saurischia</taxon>
        <taxon>Theropoda</taxon>
        <taxon>Coelurosauria</taxon>
        <taxon>Aves</taxon>
        <taxon>Neognathae</taxon>
        <taxon>Neoaves</taxon>
        <taxon>Aequornithes</taxon>
        <taxon>Pelecaniformes</taxon>
        <taxon>Ardeidae</taxon>
        <taxon>Egretta</taxon>
    </lineage>
</organism>
<dbReference type="AlphaFoldDB" id="A0A091IWX5"/>
<reference evidence="1 2" key="1">
    <citation type="submission" date="2014-04" db="EMBL/GenBank/DDBJ databases">
        <title>Genome evolution of avian class.</title>
        <authorList>
            <person name="Zhang G."/>
            <person name="Li C."/>
        </authorList>
    </citation>
    <scope>NUCLEOTIDE SEQUENCE [LARGE SCALE GENOMIC DNA]</scope>
    <source>
        <strain evidence="1">BGI_Z169</strain>
    </source>
</reference>
<dbReference type="EMBL" id="KK501010">
    <property type="protein sequence ID" value="KFP12068.1"/>
    <property type="molecule type" value="Genomic_DNA"/>
</dbReference>
<keyword evidence="2" id="KW-1185">Reference proteome</keyword>
<gene>
    <name evidence="1" type="ORF">Z169_01587</name>
</gene>
<protein>
    <recommendedName>
        <fullName evidence="3">Nidogen G2 beta-barrel domain-containing protein</fullName>
    </recommendedName>
</protein>
<sequence>NGFKLKQGRCRLDIRKKFFTIRVVKHWNGLPREVVEAPSLEAFKARLDGALSNLI</sequence>
<name>A0A091IWX5_EGRGA</name>
<proteinExistence type="predicted"/>
<evidence type="ECO:0000313" key="1">
    <source>
        <dbReference type="EMBL" id="KFP12068.1"/>
    </source>
</evidence>
<evidence type="ECO:0008006" key="3">
    <source>
        <dbReference type="Google" id="ProtNLM"/>
    </source>
</evidence>
<feature type="non-terminal residue" evidence="1">
    <location>
        <position position="1"/>
    </location>
</feature>
<feature type="non-terminal residue" evidence="1">
    <location>
        <position position="55"/>
    </location>
</feature>
<evidence type="ECO:0000313" key="2">
    <source>
        <dbReference type="Proteomes" id="UP000053119"/>
    </source>
</evidence>
<accession>A0A091IWX5</accession>
<dbReference type="Proteomes" id="UP000053119">
    <property type="component" value="Unassembled WGS sequence"/>
</dbReference>